<evidence type="ECO:0000256" key="1">
    <source>
        <dbReference type="ARBA" id="ARBA00022676"/>
    </source>
</evidence>
<organism evidence="3 4">
    <name type="scientific">Candidatus Thermochlorobacter aerophilus</name>
    <dbReference type="NCBI Taxonomy" id="1868324"/>
    <lineage>
        <taxon>Bacteria</taxon>
        <taxon>Pseudomonadati</taxon>
        <taxon>Chlorobiota</taxon>
        <taxon>Chlorobiia</taxon>
        <taxon>Chlorobiales</taxon>
        <taxon>Candidatus Thermochlorobacteriaceae</taxon>
        <taxon>Candidatus Thermochlorobacter</taxon>
    </lineage>
</organism>
<accession>A0A395M0Z6</accession>
<evidence type="ECO:0000313" key="4">
    <source>
        <dbReference type="Proteomes" id="UP000266389"/>
    </source>
</evidence>
<protein>
    <submittedName>
        <fullName evidence="3">Lipopolysaccharide heptosyltransferase family protein</fullName>
    </submittedName>
</protein>
<dbReference type="Proteomes" id="UP000266389">
    <property type="component" value="Unassembled WGS sequence"/>
</dbReference>
<dbReference type="SUPFAM" id="SSF53756">
    <property type="entry name" value="UDP-Glycosyltransferase/glycogen phosphorylase"/>
    <property type="match status" value="1"/>
</dbReference>
<dbReference type="Gene3D" id="3.40.50.2000">
    <property type="entry name" value="Glycogen Phosphorylase B"/>
    <property type="match status" value="2"/>
</dbReference>
<dbReference type="Pfam" id="PF01075">
    <property type="entry name" value="Glyco_transf_9"/>
    <property type="match status" value="1"/>
</dbReference>
<dbReference type="InterPro" id="IPR051199">
    <property type="entry name" value="LPS_LOS_Heptosyltrfase"/>
</dbReference>
<comment type="caution">
    <text evidence="3">The sequence shown here is derived from an EMBL/GenBank/DDBJ whole genome shotgun (WGS) entry which is preliminary data.</text>
</comment>
<dbReference type="PANTHER" id="PTHR30160">
    <property type="entry name" value="TETRAACYLDISACCHARIDE 4'-KINASE-RELATED"/>
    <property type="match status" value="1"/>
</dbReference>
<keyword evidence="1" id="KW-0328">Glycosyltransferase</keyword>
<dbReference type="AlphaFoldDB" id="A0A395M0Z6"/>
<dbReference type="PANTHER" id="PTHR30160:SF7">
    <property type="entry name" value="ADP-HEPTOSE--LPS HEPTOSYLTRANSFERASE 2"/>
    <property type="match status" value="1"/>
</dbReference>
<dbReference type="GO" id="GO:0008713">
    <property type="term" value="F:ADP-heptose-lipopolysaccharide heptosyltransferase activity"/>
    <property type="evidence" value="ECO:0007669"/>
    <property type="project" value="TreeGrafter"/>
</dbReference>
<evidence type="ECO:0000313" key="3">
    <source>
        <dbReference type="EMBL" id="RFM23584.1"/>
    </source>
</evidence>
<keyword evidence="2 3" id="KW-0808">Transferase</keyword>
<dbReference type="CDD" id="cd03789">
    <property type="entry name" value="GT9_LPS_heptosyltransferase"/>
    <property type="match status" value="1"/>
</dbReference>
<dbReference type="GO" id="GO:0009244">
    <property type="term" value="P:lipopolysaccharide core region biosynthetic process"/>
    <property type="evidence" value="ECO:0007669"/>
    <property type="project" value="TreeGrafter"/>
</dbReference>
<dbReference type="EMBL" id="PHFL01000061">
    <property type="protein sequence ID" value="RFM23584.1"/>
    <property type="molecule type" value="Genomic_DNA"/>
</dbReference>
<dbReference type="GO" id="GO:0005829">
    <property type="term" value="C:cytosol"/>
    <property type="evidence" value="ECO:0007669"/>
    <property type="project" value="TreeGrafter"/>
</dbReference>
<proteinExistence type="predicted"/>
<dbReference type="InterPro" id="IPR002201">
    <property type="entry name" value="Glyco_trans_9"/>
</dbReference>
<evidence type="ECO:0000256" key="2">
    <source>
        <dbReference type="ARBA" id="ARBA00022679"/>
    </source>
</evidence>
<sequence length="361" mass="40807">MWLKSLELFFRRSLTAHLGRHDPVCVSAPTPIFGPQSKVLFLRHDRLGDAIISLPVLRILKAHYPNLQIDVLLSQYNASMSTHLRRYAKHCWVYEKSPLKFLSLLRALRAQCYDVVIDPMDNPSATSSMFITMLGGASVGIEKSNASIYTHVVPMLERNSVHIIERMAQVLLPFGILPTSEALYLEYPLSTEVQMLGKRRLGEKTAPYRLGINLSARDPWRYWGRENFIQFIRAFQERTQEVEIVLFAAQSDAKEAQHIGKATATKVAPCVPTLDEFAAMLVQCDLLLTPDTSVVHIAAAWQVPQVVLYSRVEGLPMVWLPYRAPHLALETTSESIRAISVEDVLNAVESLWKAYLLKHSD</sequence>
<gene>
    <name evidence="3" type="ORF">D0433_10150</name>
</gene>
<reference evidence="3 4" key="1">
    <citation type="journal article" date="2011" name="ISME J.">
        <title>Community ecology of hot spring cyanobacterial mats: predominant populations and their functional potential.</title>
        <authorList>
            <person name="Klatt C.G."/>
            <person name="Wood J.M."/>
            <person name="Rusch D.B."/>
            <person name="Bateson M.M."/>
            <person name="Hamamura N."/>
            <person name="Heidelberg J.F."/>
            <person name="Grossman A.R."/>
            <person name="Bhaya D."/>
            <person name="Cohan F.M."/>
            <person name="Kuhl M."/>
            <person name="Bryant D.A."/>
            <person name="Ward D.M."/>
        </authorList>
    </citation>
    <scope>NUCLEOTIDE SEQUENCE [LARGE SCALE GENOMIC DNA]</scope>
    <source>
        <strain evidence="3">OS</strain>
    </source>
</reference>
<name>A0A395M0Z6_9BACT</name>